<sequence>MVKQVGRVTKTKTHKGKRVLEDRAPKVVENDKTALFFRGMKTSNVVTDLMHDLHALKKPLAVQMKRRNQYYPFDDETPFEIFADKYDASLFFFGANSKKHPNSVTFGRMHDGHLLDMVGLKVVDYKPLSEFNVDKISVGAKPCVILEGTDWEEPSMRRIGNLLVDWLRGPSPAKIRLQGLEHVISLTCIGTKILLRVYRTQLKKSDSSTPRVELVEMGPRADFEVDRKKLASDALFKDACRIPQQLRAKARKNTSQDVFGSTLARVHIGKQNTDEIQLRKVKALKKMPKGQEAADGQNEESGDDGDDDDVEEMEE</sequence>
<evidence type="ECO:0000256" key="4">
    <source>
        <dbReference type="ARBA" id="ARBA00023242"/>
    </source>
</evidence>
<evidence type="ECO:0000256" key="5">
    <source>
        <dbReference type="ARBA" id="ARBA00030889"/>
    </source>
</evidence>
<comment type="similarity">
    <text evidence="2 6">Belongs to the RPF2 family.</text>
</comment>
<feature type="domain" description="Brix" evidence="8">
    <location>
        <begin position="32"/>
        <end position="234"/>
    </location>
</feature>
<dbReference type="GO" id="GO:0005730">
    <property type="term" value="C:nucleolus"/>
    <property type="evidence" value="ECO:0007669"/>
    <property type="project" value="UniProtKB-SubCell"/>
</dbReference>
<evidence type="ECO:0000256" key="1">
    <source>
        <dbReference type="ARBA" id="ARBA00004604"/>
    </source>
</evidence>
<dbReference type="InterPro" id="IPR007109">
    <property type="entry name" value="Brix"/>
</dbReference>
<protein>
    <recommendedName>
        <fullName evidence="3 6">Ribosome production factor 2 homolog</fullName>
    </recommendedName>
    <alternativeName>
        <fullName evidence="5 6">Ribosome biogenesis protein RPF2 homolog</fullName>
    </alternativeName>
</protein>
<accession>A0AA36CRQ9</accession>
<evidence type="ECO:0000313" key="9">
    <source>
        <dbReference type="EMBL" id="CAJ0572987.1"/>
    </source>
</evidence>
<feature type="non-terminal residue" evidence="9">
    <location>
        <position position="1"/>
    </location>
</feature>
<keyword evidence="4 6" id="KW-0539">Nucleus</keyword>
<feature type="region of interest" description="Disordered" evidence="7">
    <location>
        <begin position="284"/>
        <end position="315"/>
    </location>
</feature>
<dbReference type="SMART" id="SM00879">
    <property type="entry name" value="Brix"/>
    <property type="match status" value="1"/>
</dbReference>
<dbReference type="Pfam" id="PF04427">
    <property type="entry name" value="Brix"/>
    <property type="match status" value="1"/>
</dbReference>
<comment type="subcellular location">
    <subcellularLocation>
        <location evidence="1 6">Nucleus</location>
        <location evidence="1 6">Nucleolus</location>
    </subcellularLocation>
</comment>
<dbReference type="GO" id="GO:0019843">
    <property type="term" value="F:rRNA binding"/>
    <property type="evidence" value="ECO:0007669"/>
    <property type="project" value="UniProtKB-UniRule"/>
</dbReference>
<dbReference type="PROSITE" id="PS50833">
    <property type="entry name" value="BRIX"/>
    <property type="match status" value="1"/>
</dbReference>
<comment type="caution">
    <text evidence="9">The sequence shown here is derived from an EMBL/GenBank/DDBJ whole genome shotgun (WGS) entry which is preliminary data.</text>
</comment>
<evidence type="ECO:0000256" key="7">
    <source>
        <dbReference type="SAM" id="MobiDB-lite"/>
    </source>
</evidence>
<dbReference type="EMBL" id="CATQJA010002610">
    <property type="protein sequence ID" value="CAJ0572987.1"/>
    <property type="molecule type" value="Genomic_DNA"/>
</dbReference>
<reference evidence="9" key="1">
    <citation type="submission" date="2023-06" db="EMBL/GenBank/DDBJ databases">
        <authorList>
            <person name="Delattre M."/>
        </authorList>
    </citation>
    <scope>NUCLEOTIDE SEQUENCE</scope>
    <source>
        <strain evidence="9">AF72</strain>
    </source>
</reference>
<organism evidence="9 10">
    <name type="scientific">Mesorhabditis spiculigera</name>
    <dbReference type="NCBI Taxonomy" id="96644"/>
    <lineage>
        <taxon>Eukaryota</taxon>
        <taxon>Metazoa</taxon>
        <taxon>Ecdysozoa</taxon>
        <taxon>Nematoda</taxon>
        <taxon>Chromadorea</taxon>
        <taxon>Rhabditida</taxon>
        <taxon>Rhabditina</taxon>
        <taxon>Rhabditomorpha</taxon>
        <taxon>Rhabditoidea</taxon>
        <taxon>Rhabditidae</taxon>
        <taxon>Mesorhabditinae</taxon>
        <taxon>Mesorhabditis</taxon>
    </lineage>
</organism>
<keyword evidence="10" id="KW-1185">Reference proteome</keyword>
<proteinExistence type="inferred from homology"/>
<evidence type="ECO:0000259" key="8">
    <source>
        <dbReference type="PROSITE" id="PS50833"/>
    </source>
</evidence>
<dbReference type="PANTHER" id="PTHR12728:SF0">
    <property type="entry name" value="RIBOSOME PRODUCTION FACTOR 2 HOMOLOG"/>
    <property type="match status" value="1"/>
</dbReference>
<feature type="compositionally biased region" description="Acidic residues" evidence="7">
    <location>
        <begin position="297"/>
        <end position="315"/>
    </location>
</feature>
<evidence type="ECO:0000256" key="3">
    <source>
        <dbReference type="ARBA" id="ARBA00020387"/>
    </source>
</evidence>
<evidence type="ECO:0000256" key="2">
    <source>
        <dbReference type="ARBA" id="ARBA00010782"/>
    </source>
</evidence>
<evidence type="ECO:0000256" key="6">
    <source>
        <dbReference type="RuleBase" id="RU367086"/>
    </source>
</evidence>
<dbReference type="PANTHER" id="PTHR12728">
    <property type="entry name" value="BRIX DOMAIN CONTAINING PROTEIN"/>
    <property type="match status" value="1"/>
</dbReference>
<dbReference type="InterPro" id="IPR039770">
    <property type="entry name" value="Rpf2"/>
</dbReference>
<dbReference type="GO" id="GO:0000463">
    <property type="term" value="P:maturation of LSU-rRNA from tricistronic rRNA transcript (SSU-rRNA, 5.8S rRNA, LSU-rRNA)"/>
    <property type="evidence" value="ECO:0007669"/>
    <property type="project" value="TreeGrafter"/>
</dbReference>
<name>A0AA36CRQ9_9BILA</name>
<dbReference type="GO" id="GO:0000027">
    <property type="term" value="P:ribosomal large subunit assembly"/>
    <property type="evidence" value="ECO:0007669"/>
    <property type="project" value="InterPro"/>
</dbReference>
<evidence type="ECO:0000313" key="10">
    <source>
        <dbReference type="Proteomes" id="UP001177023"/>
    </source>
</evidence>
<dbReference type="Proteomes" id="UP001177023">
    <property type="component" value="Unassembled WGS sequence"/>
</dbReference>
<dbReference type="AlphaFoldDB" id="A0AA36CRQ9"/>
<gene>
    <name evidence="9" type="ORF">MSPICULIGERA_LOCUS11357</name>
</gene>